<evidence type="ECO:0000313" key="1">
    <source>
        <dbReference type="EMBL" id="JAH54224.1"/>
    </source>
</evidence>
<protein>
    <submittedName>
        <fullName evidence="1">Uncharacterized protein</fullName>
    </submittedName>
</protein>
<sequence>MLLFIYLISQRSIQFRFKTDFLNFF</sequence>
<proteinExistence type="predicted"/>
<reference evidence="1" key="2">
    <citation type="journal article" date="2015" name="Fish Shellfish Immunol.">
        <title>Early steps in the European eel (Anguilla anguilla)-Vibrio vulnificus interaction in the gills: Role of the RtxA13 toxin.</title>
        <authorList>
            <person name="Callol A."/>
            <person name="Pajuelo D."/>
            <person name="Ebbesson L."/>
            <person name="Teles M."/>
            <person name="MacKenzie S."/>
            <person name="Amaro C."/>
        </authorList>
    </citation>
    <scope>NUCLEOTIDE SEQUENCE</scope>
</reference>
<name>A0A0E9TKN9_ANGAN</name>
<organism evidence="1">
    <name type="scientific">Anguilla anguilla</name>
    <name type="common">European freshwater eel</name>
    <name type="synonym">Muraena anguilla</name>
    <dbReference type="NCBI Taxonomy" id="7936"/>
    <lineage>
        <taxon>Eukaryota</taxon>
        <taxon>Metazoa</taxon>
        <taxon>Chordata</taxon>
        <taxon>Craniata</taxon>
        <taxon>Vertebrata</taxon>
        <taxon>Euteleostomi</taxon>
        <taxon>Actinopterygii</taxon>
        <taxon>Neopterygii</taxon>
        <taxon>Teleostei</taxon>
        <taxon>Anguilliformes</taxon>
        <taxon>Anguillidae</taxon>
        <taxon>Anguilla</taxon>
    </lineage>
</organism>
<accession>A0A0E9TKN9</accession>
<dbReference type="AlphaFoldDB" id="A0A0E9TKN9"/>
<dbReference type="EMBL" id="GBXM01054353">
    <property type="protein sequence ID" value="JAH54224.1"/>
    <property type="molecule type" value="Transcribed_RNA"/>
</dbReference>
<reference evidence="1" key="1">
    <citation type="submission" date="2014-11" db="EMBL/GenBank/DDBJ databases">
        <authorList>
            <person name="Amaro Gonzalez C."/>
        </authorList>
    </citation>
    <scope>NUCLEOTIDE SEQUENCE</scope>
</reference>